<sequence>MKWLRTGFYVFFLLLMVTVQDTAAQRPDQLTFPPLELVFPSVAQQRTANGMIVYLKEDDELPLVDLTIMVRGGSIHDPLDKTGLSAWFAQSLETGGTALLTPAQLEEELDRMAARFSVTSSSYHFQIDLSVHQRDVTRAVELLADLLRRPGFDRERVELARQQLIEGVHRQNDRPAAIAGRYLARAINPGHPFGVEPTLDSLDNLKLTDLVALHQRFFQPQQTWWGVSGAINQDEILNLLAMYVGDWESRETDNRLLPNLPESLPPQITLVDRQLSQTTLLMGHRGISKDNPDLHAVRLANYLLGGGGFNSRLMREIRSNRGLAYSIYSLFQPGRYLPELFVVSGETRNDGAAEVVQLVREMIKQLIVSGVSHDELESAKNSMINSFIFAFEDSHAVVTQKMRLHFYAYPDDYLETYQERIRALSPADIQRVAHQYFHPDQMHIVLVGDSGILLADLQDKSMAIEQVEVD</sequence>
<reference evidence="4" key="1">
    <citation type="submission" date="2020-09" db="EMBL/GenBank/DDBJ databases">
        <title>Pelobacter alkaliphilus sp. nov., a novel anaerobic arsenate-reducing bacterium from terrestrial mud volcano.</title>
        <authorList>
            <person name="Khomyakova M.A."/>
            <person name="Merkel A.Y."/>
            <person name="Slobodkin A.I."/>
        </authorList>
    </citation>
    <scope>NUCLEOTIDE SEQUENCE</scope>
    <source>
        <strain evidence="4">M08fum</strain>
    </source>
</reference>
<dbReference type="InterPro" id="IPR007863">
    <property type="entry name" value="Peptidase_M16_C"/>
</dbReference>
<dbReference type="PANTHER" id="PTHR11851">
    <property type="entry name" value="METALLOPROTEASE"/>
    <property type="match status" value="1"/>
</dbReference>
<dbReference type="Pfam" id="PF00675">
    <property type="entry name" value="Peptidase_M16"/>
    <property type="match status" value="1"/>
</dbReference>
<evidence type="ECO:0000259" key="3">
    <source>
        <dbReference type="Pfam" id="PF05193"/>
    </source>
</evidence>
<evidence type="ECO:0000313" key="4">
    <source>
        <dbReference type="EMBL" id="MBD1399223.1"/>
    </source>
</evidence>
<dbReference type="GO" id="GO:0046872">
    <property type="term" value="F:metal ion binding"/>
    <property type="evidence" value="ECO:0007669"/>
    <property type="project" value="InterPro"/>
</dbReference>
<feature type="chain" id="PRO_5035186365" evidence="1">
    <location>
        <begin position="24"/>
        <end position="470"/>
    </location>
</feature>
<name>A0A8J6UG73_9BACT</name>
<dbReference type="AlphaFoldDB" id="A0A8J6UG73"/>
<dbReference type="InterPro" id="IPR011249">
    <property type="entry name" value="Metalloenz_LuxS/M16"/>
</dbReference>
<feature type="domain" description="Peptidase M16 C-terminal" evidence="3">
    <location>
        <begin position="205"/>
        <end position="382"/>
    </location>
</feature>
<dbReference type="InterPro" id="IPR050361">
    <property type="entry name" value="MPP/UQCRC_Complex"/>
</dbReference>
<evidence type="ECO:0000256" key="1">
    <source>
        <dbReference type="SAM" id="SignalP"/>
    </source>
</evidence>
<accession>A0A8J6UG73</accession>
<dbReference type="Gene3D" id="3.30.830.10">
    <property type="entry name" value="Metalloenzyme, LuxS/M16 peptidase-like"/>
    <property type="match status" value="2"/>
</dbReference>
<protein>
    <submittedName>
        <fullName evidence="4">Insulinase family protein</fullName>
    </submittedName>
</protein>
<gene>
    <name evidence="4" type="ORF">ICT70_00890</name>
</gene>
<proteinExistence type="predicted"/>
<evidence type="ECO:0000259" key="2">
    <source>
        <dbReference type="Pfam" id="PF00675"/>
    </source>
</evidence>
<dbReference type="SUPFAM" id="SSF63411">
    <property type="entry name" value="LuxS/MPP-like metallohydrolase"/>
    <property type="match status" value="2"/>
</dbReference>
<evidence type="ECO:0000313" key="5">
    <source>
        <dbReference type="Proteomes" id="UP000632828"/>
    </source>
</evidence>
<dbReference type="EMBL" id="JACWUN010000001">
    <property type="protein sequence ID" value="MBD1399223.1"/>
    <property type="molecule type" value="Genomic_DNA"/>
</dbReference>
<dbReference type="Pfam" id="PF05193">
    <property type="entry name" value="Peptidase_M16_C"/>
    <property type="match status" value="1"/>
</dbReference>
<organism evidence="4 5">
    <name type="scientific">Pelovirga terrestris</name>
    <dbReference type="NCBI Taxonomy" id="2771352"/>
    <lineage>
        <taxon>Bacteria</taxon>
        <taxon>Pseudomonadati</taxon>
        <taxon>Thermodesulfobacteriota</taxon>
        <taxon>Desulfuromonadia</taxon>
        <taxon>Geobacterales</taxon>
        <taxon>Geobacteraceae</taxon>
        <taxon>Pelovirga</taxon>
    </lineage>
</organism>
<feature type="signal peptide" evidence="1">
    <location>
        <begin position="1"/>
        <end position="23"/>
    </location>
</feature>
<keyword evidence="5" id="KW-1185">Reference proteome</keyword>
<dbReference type="PANTHER" id="PTHR11851:SF225">
    <property type="entry name" value="NON-PEPTIDASE HOMOLOG YMXG"/>
    <property type="match status" value="1"/>
</dbReference>
<dbReference type="Proteomes" id="UP000632828">
    <property type="component" value="Unassembled WGS sequence"/>
</dbReference>
<comment type="caution">
    <text evidence="4">The sequence shown here is derived from an EMBL/GenBank/DDBJ whole genome shotgun (WGS) entry which is preliminary data.</text>
</comment>
<dbReference type="InterPro" id="IPR011765">
    <property type="entry name" value="Pept_M16_N"/>
</dbReference>
<dbReference type="RefSeq" id="WP_191153496.1">
    <property type="nucleotide sequence ID" value="NZ_JACWUN010000001.1"/>
</dbReference>
<keyword evidence="1" id="KW-0732">Signal</keyword>
<feature type="domain" description="Peptidase M16 N-terminal" evidence="2">
    <location>
        <begin position="56"/>
        <end position="187"/>
    </location>
</feature>